<evidence type="ECO:0000313" key="6">
    <source>
        <dbReference type="Proteomes" id="UP001500655"/>
    </source>
</evidence>
<dbReference type="Gene3D" id="1.10.260.40">
    <property type="entry name" value="lambda repressor-like DNA-binding domains"/>
    <property type="match status" value="1"/>
</dbReference>
<feature type="domain" description="HTH lacI-type" evidence="4">
    <location>
        <begin position="20"/>
        <end position="74"/>
    </location>
</feature>
<dbReference type="PANTHER" id="PTHR30146">
    <property type="entry name" value="LACI-RELATED TRANSCRIPTIONAL REPRESSOR"/>
    <property type="match status" value="1"/>
</dbReference>
<proteinExistence type="predicted"/>
<keyword evidence="1" id="KW-0805">Transcription regulation</keyword>
<dbReference type="EMBL" id="BAAALS010000004">
    <property type="protein sequence ID" value="GAA1742900.1"/>
    <property type="molecule type" value="Genomic_DNA"/>
</dbReference>
<comment type="caution">
    <text evidence="5">The sequence shown here is derived from an EMBL/GenBank/DDBJ whole genome shotgun (WGS) entry which is preliminary data.</text>
</comment>
<evidence type="ECO:0000256" key="2">
    <source>
        <dbReference type="ARBA" id="ARBA00023125"/>
    </source>
</evidence>
<dbReference type="SMART" id="SM00354">
    <property type="entry name" value="HTH_LACI"/>
    <property type="match status" value="1"/>
</dbReference>
<dbReference type="PROSITE" id="PS00356">
    <property type="entry name" value="HTH_LACI_1"/>
    <property type="match status" value="1"/>
</dbReference>
<sequence>MNVHPGGETQRGPQVAHRRIGMRDVAKAAGVSSQTVSKVVRGLPGVSTDTRTRIMGIMRDLGFQPNVWARALKTGHASSIGVICDELPRPGPSLVIYGVESAARQAGYYSTVAGLPRPTPDLLQQAVEQLLSLSVAGIVVNVAMSSETGVLDQLRSDVPLVAVWAPTDTRLPVATYDHRSAAARATRHLLEMGHTTVHHLAGMHNQFGTDQRVAGWREALTQAGAPVPDVLYGNWDSRSGYALGKRLADDRSVTAVFAANDYMALGVIRALKEAGRSVPADVSVMGYDNAPESAFFDPPLTTVSQDFPALGARAFAILAAQLGIDGKGSSQPYLPEQELIVRASTAPPP</sequence>
<evidence type="ECO:0000259" key="4">
    <source>
        <dbReference type="PROSITE" id="PS50932"/>
    </source>
</evidence>
<name>A0ABN2JYH5_9ACTN</name>
<dbReference type="GO" id="GO:0003677">
    <property type="term" value="F:DNA binding"/>
    <property type="evidence" value="ECO:0007669"/>
    <property type="project" value="UniProtKB-KW"/>
</dbReference>
<dbReference type="PANTHER" id="PTHR30146:SF153">
    <property type="entry name" value="LACTOSE OPERON REPRESSOR"/>
    <property type="match status" value="1"/>
</dbReference>
<keyword evidence="6" id="KW-1185">Reference proteome</keyword>
<accession>A0ABN2JYH5</accession>
<gene>
    <name evidence="5" type="ORF">GCM10009681_12190</name>
</gene>
<evidence type="ECO:0000256" key="1">
    <source>
        <dbReference type="ARBA" id="ARBA00023015"/>
    </source>
</evidence>
<protein>
    <submittedName>
        <fullName evidence="5">LacI family DNA-binding transcriptional regulator</fullName>
    </submittedName>
</protein>
<dbReference type="PROSITE" id="PS50932">
    <property type="entry name" value="HTH_LACI_2"/>
    <property type="match status" value="1"/>
</dbReference>
<keyword evidence="3" id="KW-0804">Transcription</keyword>
<keyword evidence="2 5" id="KW-0238">DNA-binding</keyword>
<dbReference type="CDD" id="cd01574">
    <property type="entry name" value="PBP1_LacI"/>
    <property type="match status" value="1"/>
</dbReference>
<dbReference type="Pfam" id="PF13377">
    <property type="entry name" value="Peripla_BP_3"/>
    <property type="match status" value="1"/>
</dbReference>
<dbReference type="InterPro" id="IPR010982">
    <property type="entry name" value="Lambda_DNA-bd_dom_sf"/>
</dbReference>
<evidence type="ECO:0000256" key="3">
    <source>
        <dbReference type="ARBA" id="ARBA00023163"/>
    </source>
</evidence>
<dbReference type="SUPFAM" id="SSF53822">
    <property type="entry name" value="Periplasmic binding protein-like I"/>
    <property type="match status" value="1"/>
</dbReference>
<dbReference type="InterPro" id="IPR046335">
    <property type="entry name" value="LacI/GalR-like_sensor"/>
</dbReference>
<evidence type="ECO:0000313" key="5">
    <source>
        <dbReference type="EMBL" id="GAA1742900.1"/>
    </source>
</evidence>
<dbReference type="SUPFAM" id="SSF47413">
    <property type="entry name" value="lambda repressor-like DNA-binding domains"/>
    <property type="match status" value="1"/>
</dbReference>
<reference evidence="5 6" key="1">
    <citation type="journal article" date="2019" name="Int. J. Syst. Evol. Microbiol.">
        <title>The Global Catalogue of Microorganisms (GCM) 10K type strain sequencing project: providing services to taxonomists for standard genome sequencing and annotation.</title>
        <authorList>
            <consortium name="The Broad Institute Genomics Platform"/>
            <consortium name="The Broad Institute Genome Sequencing Center for Infectious Disease"/>
            <person name="Wu L."/>
            <person name="Ma J."/>
        </authorList>
    </citation>
    <scope>NUCLEOTIDE SEQUENCE [LARGE SCALE GENOMIC DNA]</scope>
    <source>
        <strain evidence="5 6">JCM 13249</strain>
    </source>
</reference>
<dbReference type="Gene3D" id="3.40.50.2300">
    <property type="match status" value="2"/>
</dbReference>
<dbReference type="Pfam" id="PF00356">
    <property type="entry name" value="LacI"/>
    <property type="match status" value="1"/>
</dbReference>
<dbReference type="InterPro" id="IPR028082">
    <property type="entry name" value="Peripla_BP_I"/>
</dbReference>
<organism evidence="5 6">
    <name type="scientific">Luedemannella helvata</name>
    <dbReference type="NCBI Taxonomy" id="349315"/>
    <lineage>
        <taxon>Bacteria</taxon>
        <taxon>Bacillati</taxon>
        <taxon>Actinomycetota</taxon>
        <taxon>Actinomycetes</taxon>
        <taxon>Micromonosporales</taxon>
        <taxon>Micromonosporaceae</taxon>
        <taxon>Luedemannella</taxon>
    </lineage>
</organism>
<dbReference type="CDD" id="cd01392">
    <property type="entry name" value="HTH_LacI"/>
    <property type="match status" value="1"/>
</dbReference>
<dbReference type="Proteomes" id="UP001500655">
    <property type="component" value="Unassembled WGS sequence"/>
</dbReference>
<dbReference type="InterPro" id="IPR000843">
    <property type="entry name" value="HTH_LacI"/>
</dbReference>